<proteinExistence type="predicted"/>
<dbReference type="OrthoDB" id="6375801at2759"/>
<reference evidence="1" key="1">
    <citation type="submission" date="2021-12" db="EMBL/GenBank/DDBJ databases">
        <authorList>
            <person name="Martin H S."/>
        </authorList>
    </citation>
    <scope>NUCLEOTIDE SEQUENCE</scope>
</reference>
<accession>A0A8J9VI11</accession>
<evidence type="ECO:0000313" key="1">
    <source>
        <dbReference type="EMBL" id="CAH0719785.1"/>
    </source>
</evidence>
<evidence type="ECO:0000313" key="2">
    <source>
        <dbReference type="Proteomes" id="UP000838878"/>
    </source>
</evidence>
<name>A0A8J9VI11_9NEOP</name>
<dbReference type="Proteomes" id="UP000838878">
    <property type="component" value="Chromosome 14"/>
</dbReference>
<keyword evidence="2" id="KW-1185">Reference proteome</keyword>
<dbReference type="AlphaFoldDB" id="A0A8J9VI11"/>
<gene>
    <name evidence="1" type="ORF">BINO364_LOCUS6086</name>
</gene>
<dbReference type="EMBL" id="OV170234">
    <property type="protein sequence ID" value="CAH0719785.1"/>
    <property type="molecule type" value="Genomic_DNA"/>
</dbReference>
<sequence>MDLLIKSLNKNKIIKETNGSGLIENLCCDTRKEECLNRTCNLCFNKVVEYEEFRNDVPIKYFEWAAKTEKYSVNGIEKASKKTSKRELQGLPLHLITKLEKSLPRYFKHCLNIVQQYKSINELKKSLTPREVLIHMDFSENYITKFHEEVQARHFGGSPELITLHSSVSYFLDADTGTYKINSMCTISDYNKHDAQAIWAHIIPIIERLKDFTTDIDTIHFLTDSPSSQYRNRKIFFIISQLQQQFPNLNNVTWNYLESGHGKGAPDGIGAVIKRTADACVRFGQDVGTLEDFWNVIKAKMKNIEIHIITKKDIEDRKIPQNVNIFKGTMSVHQVLWSSNNLRMTFRKLSCFFCQNGIECSHGYHLGYMDVPQTIIELEEELLNDFLETNTTPEIINEITNSPEILNSTSQATHASLNCENQEGQSQNVIEANAKSTTTKVVKILSDVRLHWSNTPFYINTPSSSRTPPFKNFYALPLTKKQKIKTKTSIEMRIETDGTKNKENEDDDDFKIF</sequence>
<dbReference type="PANTHER" id="PTHR46601:SF2">
    <property type="entry name" value="UBIQUITIN-LIKE PROTEASE FAMILY PROFILE DOMAIN-CONTAINING PROTEIN"/>
    <property type="match status" value="1"/>
</dbReference>
<feature type="non-terminal residue" evidence="1">
    <location>
        <position position="513"/>
    </location>
</feature>
<organism evidence="1 2">
    <name type="scientific">Brenthis ino</name>
    <name type="common">lesser marbled fritillary</name>
    <dbReference type="NCBI Taxonomy" id="405034"/>
    <lineage>
        <taxon>Eukaryota</taxon>
        <taxon>Metazoa</taxon>
        <taxon>Ecdysozoa</taxon>
        <taxon>Arthropoda</taxon>
        <taxon>Hexapoda</taxon>
        <taxon>Insecta</taxon>
        <taxon>Pterygota</taxon>
        <taxon>Neoptera</taxon>
        <taxon>Endopterygota</taxon>
        <taxon>Lepidoptera</taxon>
        <taxon>Glossata</taxon>
        <taxon>Ditrysia</taxon>
        <taxon>Papilionoidea</taxon>
        <taxon>Nymphalidae</taxon>
        <taxon>Heliconiinae</taxon>
        <taxon>Argynnini</taxon>
        <taxon>Brenthis</taxon>
    </lineage>
</organism>
<dbReference type="PANTHER" id="PTHR46601">
    <property type="entry name" value="ULP_PROTEASE DOMAIN-CONTAINING PROTEIN"/>
    <property type="match status" value="1"/>
</dbReference>
<protein>
    <submittedName>
        <fullName evidence="1">Uncharacterized protein</fullName>
    </submittedName>
</protein>